<feature type="compositionally biased region" description="Basic and acidic residues" evidence="1">
    <location>
        <begin position="385"/>
        <end position="395"/>
    </location>
</feature>
<comment type="caution">
    <text evidence="2">The sequence shown here is derived from an EMBL/GenBank/DDBJ whole genome shotgun (WGS) entry which is preliminary data.</text>
</comment>
<reference evidence="2 3" key="1">
    <citation type="submission" date="2024-02" db="EMBL/GenBank/DDBJ databases">
        <authorList>
            <person name="Chen Y."/>
            <person name="Shah S."/>
            <person name="Dougan E. K."/>
            <person name="Thang M."/>
            <person name="Chan C."/>
        </authorList>
    </citation>
    <scope>NUCLEOTIDE SEQUENCE [LARGE SCALE GENOMIC DNA]</scope>
</reference>
<proteinExistence type="predicted"/>
<gene>
    <name evidence="2" type="ORF">CCMP2556_LOCUS19195</name>
</gene>
<keyword evidence="3" id="KW-1185">Reference proteome</keyword>
<evidence type="ECO:0000313" key="3">
    <source>
        <dbReference type="Proteomes" id="UP001642484"/>
    </source>
</evidence>
<evidence type="ECO:0000313" key="2">
    <source>
        <dbReference type="EMBL" id="CAK9033779.1"/>
    </source>
</evidence>
<sequence length="539" mass="58463">MPMPPVSAGLRNILSNKSLDMKAESEDMPLRMKAIEEKVDVMRQQFEAGIGVEAAFAAGRIPSGEEHLARPGFYRAQSGFSDGYAEALMANLTALDGLDAGDLARRLDRMDAMLQELLSLMVLGQGQARPSPCPQIVTSFGSPRSSPAPALAGPASPPQDLTPCQPSQPPPPLSPSASMSMSGPIVGALRSVKEETSMDLGRLREKEMVEGVITPEDMKPHSGGKTFEVVLERDPSTQPSWGLLWDRKSFNKKSRVLEAVVPQTPAGLWNQERSQVGEEHLQKGDELVKLDGQDGWEACNQLPNLQKVQLVFHRPDQAERKGRRSSKGSLRGDVSMQASLRKQRQNVMSTSSTGSGGSRAQGTSPPPHTPQTPLDLSRTMGEPPRPGRGDVRSEGDTSALIQVLKDNFVSLEGQLERRDAQDMQDSEVSPSSRVTQDTSLMVERIMEHSAGRQQAGKPNLTSVIQANNFRELSTLATLIVKKEELPAIQHVSSLMAKNSRGGEPGSAEVTEAAEFLLDLLTFLKAKAQDDQPRAPLPRP</sequence>
<dbReference type="Proteomes" id="UP001642484">
    <property type="component" value="Unassembled WGS sequence"/>
</dbReference>
<dbReference type="EMBL" id="CAXAMN010011112">
    <property type="protein sequence ID" value="CAK9033779.1"/>
    <property type="molecule type" value="Genomic_DNA"/>
</dbReference>
<evidence type="ECO:0000256" key="1">
    <source>
        <dbReference type="SAM" id="MobiDB-lite"/>
    </source>
</evidence>
<feature type="region of interest" description="Disordered" evidence="1">
    <location>
        <begin position="133"/>
        <end position="183"/>
    </location>
</feature>
<name>A0ABP0L3R7_9DINO</name>
<feature type="compositionally biased region" description="Low complexity" evidence="1">
    <location>
        <begin position="142"/>
        <end position="154"/>
    </location>
</feature>
<organism evidence="2 3">
    <name type="scientific">Durusdinium trenchii</name>
    <dbReference type="NCBI Taxonomy" id="1381693"/>
    <lineage>
        <taxon>Eukaryota</taxon>
        <taxon>Sar</taxon>
        <taxon>Alveolata</taxon>
        <taxon>Dinophyceae</taxon>
        <taxon>Suessiales</taxon>
        <taxon>Symbiodiniaceae</taxon>
        <taxon>Durusdinium</taxon>
    </lineage>
</organism>
<protein>
    <recommendedName>
        <fullName evidence="4">PDZ domain-containing protein</fullName>
    </recommendedName>
</protein>
<evidence type="ECO:0008006" key="4">
    <source>
        <dbReference type="Google" id="ProtNLM"/>
    </source>
</evidence>
<feature type="compositionally biased region" description="Polar residues" evidence="1">
    <location>
        <begin position="336"/>
        <end position="348"/>
    </location>
</feature>
<accession>A0ABP0L3R7</accession>
<feature type="region of interest" description="Disordered" evidence="1">
    <location>
        <begin position="313"/>
        <end position="395"/>
    </location>
</feature>